<evidence type="ECO:0008006" key="5">
    <source>
        <dbReference type="Google" id="ProtNLM"/>
    </source>
</evidence>
<keyword evidence="2" id="KW-0732">Signal</keyword>
<feature type="chain" id="PRO_5004202068" description="Transmembrane protein" evidence="2">
    <location>
        <begin position="21"/>
        <end position="144"/>
    </location>
</feature>
<keyword evidence="4" id="KW-1185">Reference proteome</keyword>
<dbReference type="GeneID" id="7828581"/>
<evidence type="ECO:0000313" key="4">
    <source>
        <dbReference type="Proteomes" id="UP000009168"/>
    </source>
</evidence>
<gene>
    <name evidence="3" type="ORF">TTHERM_01220400</name>
</gene>
<sequence>MRKLQIIFALILLVSVTTNARKTRQPGQPGPHPMPQADPNSLLQYFEDCLNVYFVPQDQNHGNFMNQLVWACPPLNQHADSPSNQLNEVQNAQNCVNNFNTNQQDLKGQILQSLQCAQSKVQASSGNQFSQKKRQSVIHKKLRL</sequence>
<dbReference type="AlphaFoldDB" id="Q24CK9"/>
<reference evidence="4" key="1">
    <citation type="journal article" date="2006" name="PLoS Biol.">
        <title>Macronuclear genome sequence of the ciliate Tetrahymena thermophila, a model eukaryote.</title>
        <authorList>
            <person name="Eisen J.A."/>
            <person name="Coyne R.S."/>
            <person name="Wu M."/>
            <person name="Wu D."/>
            <person name="Thiagarajan M."/>
            <person name="Wortman J.R."/>
            <person name="Badger J.H."/>
            <person name="Ren Q."/>
            <person name="Amedeo P."/>
            <person name="Jones K.M."/>
            <person name="Tallon L.J."/>
            <person name="Delcher A.L."/>
            <person name="Salzberg S.L."/>
            <person name="Silva J.C."/>
            <person name="Haas B.J."/>
            <person name="Majoros W.H."/>
            <person name="Farzad M."/>
            <person name="Carlton J.M."/>
            <person name="Smith R.K. Jr."/>
            <person name="Garg J."/>
            <person name="Pearlman R.E."/>
            <person name="Karrer K.M."/>
            <person name="Sun L."/>
            <person name="Manning G."/>
            <person name="Elde N.C."/>
            <person name="Turkewitz A.P."/>
            <person name="Asai D.J."/>
            <person name="Wilkes D.E."/>
            <person name="Wang Y."/>
            <person name="Cai H."/>
            <person name="Collins K."/>
            <person name="Stewart B.A."/>
            <person name="Lee S.R."/>
            <person name="Wilamowska K."/>
            <person name="Weinberg Z."/>
            <person name="Ruzzo W.L."/>
            <person name="Wloga D."/>
            <person name="Gaertig J."/>
            <person name="Frankel J."/>
            <person name="Tsao C.-C."/>
            <person name="Gorovsky M.A."/>
            <person name="Keeling P.J."/>
            <person name="Waller R.F."/>
            <person name="Patron N.J."/>
            <person name="Cherry J.M."/>
            <person name="Stover N.A."/>
            <person name="Krieger C.J."/>
            <person name="del Toro C."/>
            <person name="Ryder H.F."/>
            <person name="Williamson S.C."/>
            <person name="Barbeau R.A."/>
            <person name="Hamilton E.P."/>
            <person name="Orias E."/>
        </authorList>
    </citation>
    <scope>NUCLEOTIDE SEQUENCE [LARGE SCALE GENOMIC DNA]</scope>
    <source>
        <strain evidence="4">SB210</strain>
    </source>
</reference>
<feature type="region of interest" description="Disordered" evidence="1">
    <location>
        <begin position="125"/>
        <end position="144"/>
    </location>
</feature>
<dbReference type="EMBL" id="GG662367">
    <property type="protein sequence ID" value="EAS05520.1"/>
    <property type="molecule type" value="Genomic_DNA"/>
</dbReference>
<evidence type="ECO:0000256" key="1">
    <source>
        <dbReference type="SAM" id="MobiDB-lite"/>
    </source>
</evidence>
<dbReference type="RefSeq" id="XP_001025765.1">
    <property type="nucleotide sequence ID" value="XM_001025765.1"/>
</dbReference>
<dbReference type="HOGENOM" id="CLU_1800335_0_0_1"/>
<organism evidence="3 4">
    <name type="scientific">Tetrahymena thermophila (strain SB210)</name>
    <dbReference type="NCBI Taxonomy" id="312017"/>
    <lineage>
        <taxon>Eukaryota</taxon>
        <taxon>Sar</taxon>
        <taxon>Alveolata</taxon>
        <taxon>Ciliophora</taxon>
        <taxon>Intramacronucleata</taxon>
        <taxon>Oligohymenophorea</taxon>
        <taxon>Hymenostomatida</taxon>
        <taxon>Tetrahymenina</taxon>
        <taxon>Tetrahymenidae</taxon>
        <taxon>Tetrahymena</taxon>
    </lineage>
</organism>
<name>Q24CK9_TETTS</name>
<feature type="signal peptide" evidence="2">
    <location>
        <begin position="1"/>
        <end position="20"/>
    </location>
</feature>
<protein>
    <recommendedName>
        <fullName evidence="5">Transmembrane protein</fullName>
    </recommendedName>
</protein>
<dbReference type="KEGG" id="tet:TTHERM_01220400"/>
<evidence type="ECO:0000256" key="2">
    <source>
        <dbReference type="SAM" id="SignalP"/>
    </source>
</evidence>
<proteinExistence type="predicted"/>
<dbReference type="Proteomes" id="UP000009168">
    <property type="component" value="Unassembled WGS sequence"/>
</dbReference>
<evidence type="ECO:0000313" key="3">
    <source>
        <dbReference type="EMBL" id="EAS05520.1"/>
    </source>
</evidence>
<feature type="compositionally biased region" description="Basic residues" evidence="1">
    <location>
        <begin position="131"/>
        <end position="144"/>
    </location>
</feature>
<dbReference type="InParanoid" id="Q24CK9"/>
<accession>Q24CK9</accession>